<sequence length="243" mass="24897">MRAGVLGALSAGGRIAGRLLQQAVLAGDSAPRVATAADDEKHEDLSINALLAIVFGALSVAIVVCTCALCVGMWMHSRKERVYEPSQPACSWASPRRTDASADMVVRESRAAAHGTSGKASARDALDARTVVYHLSDDELSAAGSHAAGALPTRVVLSLSHAPSAPASPALIPRPALDSAHAAGTPATPTEWAHSTGVPAAEAATPRAEGSDAPATQRARRHTSSAPPSRERAELDAGADERV</sequence>
<organism evidence="3 4">
    <name type="scientific">Diacronema lutheri</name>
    <name type="common">Unicellular marine alga</name>
    <name type="synonym">Monochrysis lutheri</name>
    <dbReference type="NCBI Taxonomy" id="2081491"/>
    <lineage>
        <taxon>Eukaryota</taxon>
        <taxon>Haptista</taxon>
        <taxon>Haptophyta</taxon>
        <taxon>Pavlovophyceae</taxon>
        <taxon>Pavlovales</taxon>
        <taxon>Pavlovaceae</taxon>
        <taxon>Diacronema</taxon>
    </lineage>
</organism>
<protein>
    <submittedName>
        <fullName evidence="3">Uncharacterized protein</fullName>
    </submittedName>
</protein>
<proteinExistence type="predicted"/>
<keyword evidence="2" id="KW-0472">Membrane</keyword>
<keyword evidence="2" id="KW-1133">Transmembrane helix</keyword>
<evidence type="ECO:0000313" key="4">
    <source>
        <dbReference type="Proteomes" id="UP000751190"/>
    </source>
</evidence>
<keyword evidence="4" id="KW-1185">Reference proteome</keyword>
<feature type="region of interest" description="Disordered" evidence="1">
    <location>
        <begin position="179"/>
        <end position="243"/>
    </location>
</feature>
<evidence type="ECO:0000313" key="3">
    <source>
        <dbReference type="EMBL" id="KAG8462625.1"/>
    </source>
</evidence>
<evidence type="ECO:0000256" key="1">
    <source>
        <dbReference type="SAM" id="MobiDB-lite"/>
    </source>
</evidence>
<feature type="transmembrane region" description="Helical" evidence="2">
    <location>
        <begin position="50"/>
        <end position="74"/>
    </location>
</feature>
<comment type="caution">
    <text evidence="3">The sequence shown here is derived from an EMBL/GenBank/DDBJ whole genome shotgun (WGS) entry which is preliminary data.</text>
</comment>
<dbReference type="Proteomes" id="UP000751190">
    <property type="component" value="Unassembled WGS sequence"/>
</dbReference>
<accession>A0A8J5XNS8</accession>
<dbReference type="EMBL" id="JAGTXO010000019">
    <property type="protein sequence ID" value="KAG8462625.1"/>
    <property type="molecule type" value="Genomic_DNA"/>
</dbReference>
<feature type="compositionally biased region" description="Basic and acidic residues" evidence="1">
    <location>
        <begin position="229"/>
        <end position="243"/>
    </location>
</feature>
<keyword evidence="2" id="KW-0812">Transmembrane</keyword>
<reference evidence="3" key="1">
    <citation type="submission" date="2021-05" db="EMBL/GenBank/DDBJ databases">
        <title>The genome of the haptophyte Pavlova lutheri (Diacronema luteri, Pavlovales) - a model for lipid biosynthesis in eukaryotic algae.</title>
        <authorList>
            <person name="Hulatt C.J."/>
            <person name="Posewitz M.C."/>
        </authorList>
    </citation>
    <scope>NUCLEOTIDE SEQUENCE</scope>
    <source>
        <strain evidence="3">NIVA-4/92</strain>
    </source>
</reference>
<gene>
    <name evidence="3" type="ORF">KFE25_004601</name>
</gene>
<name>A0A8J5XNS8_DIALT</name>
<evidence type="ECO:0000256" key="2">
    <source>
        <dbReference type="SAM" id="Phobius"/>
    </source>
</evidence>
<dbReference type="AlphaFoldDB" id="A0A8J5XNS8"/>